<evidence type="ECO:0000313" key="5">
    <source>
        <dbReference type="Proteomes" id="UP000005408"/>
    </source>
</evidence>
<comment type="subcellular location">
    <subcellularLocation>
        <location evidence="1">Membrane</location>
        <topology evidence="1">Multi-pass membrane protein</topology>
    </subcellularLocation>
</comment>
<evidence type="ECO:0000256" key="2">
    <source>
        <dbReference type="SAM" id="Phobius"/>
    </source>
</evidence>
<feature type="transmembrane region" description="Helical" evidence="2">
    <location>
        <begin position="12"/>
        <end position="36"/>
    </location>
</feature>
<keyword evidence="2" id="KW-0812">Transmembrane</keyword>
<feature type="transmembrane region" description="Helical" evidence="2">
    <location>
        <begin position="294"/>
        <end position="315"/>
    </location>
</feature>
<feature type="transmembrane region" description="Helical" evidence="2">
    <location>
        <begin position="167"/>
        <end position="187"/>
    </location>
</feature>
<feature type="transmembrane region" description="Helical" evidence="2">
    <location>
        <begin position="48"/>
        <end position="68"/>
    </location>
</feature>
<dbReference type="PANTHER" id="PTHR11360">
    <property type="entry name" value="MONOCARBOXYLATE TRANSPORTER"/>
    <property type="match status" value="1"/>
</dbReference>
<dbReference type="GO" id="GO:0008028">
    <property type="term" value="F:monocarboxylic acid transmembrane transporter activity"/>
    <property type="evidence" value="ECO:0007669"/>
    <property type="project" value="TreeGrafter"/>
</dbReference>
<dbReference type="PROSITE" id="PS50850">
    <property type="entry name" value="MFS"/>
    <property type="match status" value="1"/>
</dbReference>
<organism evidence="4 5">
    <name type="scientific">Magallana gigas</name>
    <name type="common">Pacific oyster</name>
    <name type="synonym">Crassostrea gigas</name>
    <dbReference type="NCBI Taxonomy" id="29159"/>
    <lineage>
        <taxon>Eukaryota</taxon>
        <taxon>Metazoa</taxon>
        <taxon>Spiralia</taxon>
        <taxon>Lophotrochozoa</taxon>
        <taxon>Mollusca</taxon>
        <taxon>Bivalvia</taxon>
        <taxon>Autobranchia</taxon>
        <taxon>Pteriomorphia</taxon>
        <taxon>Ostreida</taxon>
        <taxon>Ostreoidea</taxon>
        <taxon>Ostreidae</taxon>
        <taxon>Magallana</taxon>
    </lineage>
</organism>
<dbReference type="OMA" id="TQAFLMF"/>
<dbReference type="SUPFAM" id="SSF103473">
    <property type="entry name" value="MFS general substrate transporter"/>
    <property type="match status" value="1"/>
</dbReference>
<dbReference type="Proteomes" id="UP000005408">
    <property type="component" value="Unassembled WGS sequence"/>
</dbReference>
<feature type="domain" description="Major facilitator superfamily (MFS) profile" evidence="3">
    <location>
        <begin position="11"/>
        <end position="478"/>
    </location>
</feature>
<dbReference type="EnsemblMetazoa" id="G1150.2">
    <property type="protein sequence ID" value="G1150.2:cds"/>
    <property type="gene ID" value="G1150"/>
</dbReference>
<keyword evidence="5" id="KW-1185">Reference proteome</keyword>
<dbReference type="Pfam" id="PF07690">
    <property type="entry name" value="MFS_1"/>
    <property type="match status" value="1"/>
</dbReference>
<dbReference type="InterPro" id="IPR036259">
    <property type="entry name" value="MFS_trans_sf"/>
</dbReference>
<proteinExistence type="predicted"/>
<feature type="transmembrane region" description="Helical" evidence="2">
    <location>
        <begin position="361"/>
        <end position="380"/>
    </location>
</feature>
<feature type="transmembrane region" description="Helical" evidence="2">
    <location>
        <begin position="386"/>
        <end position="411"/>
    </location>
</feature>
<sequence>MACLDVENPWGLVIIASAFWIQFMAFGMATSFGVYIVELLHHFDVSLAFISLIGSINVGIFLGAGPLASILMRKMSYRRVCFLGAVLSTCGLIVLPFTMNMIFLLFFYGIVTGLGYCLLYVPSHTMSGLYYDKHRSLATGVATAGSGLGGIVFPNLVQYLIDEYGWRGSFLVVAGINLNAFVFSALLRDSPLQKKQKAKEKLAIELKEIKRNESSSQFEKENLIKDVNASELVLDIPVTKEKSPEKNGTNGKTEANGVNMSAVERQSLLTSESPDEDVNSNSILSVMLALLKNVPFCIFVVNNVLWNFGTVIPLILGPEYFTTIGFSQKESATLISLFSGGSFVGCVLGGVFGNIPKINRIYLFIVVNLGVGIVGLFIPLEIAHSMVGLAIVGIIWGTMFGLILGLLVVVTADLVGIHYLGDAMGFLMLANGVGCIIGPPIGGWIGEATGSSAAAFYVSAFTVIVSGLLMAIIPVSRKVCKTPSKKEQDFTTEVAIPVG</sequence>
<dbReference type="Gene3D" id="1.20.1250.20">
    <property type="entry name" value="MFS general substrate transporter like domains"/>
    <property type="match status" value="1"/>
</dbReference>
<keyword evidence="2" id="KW-0472">Membrane</keyword>
<evidence type="ECO:0000256" key="1">
    <source>
        <dbReference type="ARBA" id="ARBA00004141"/>
    </source>
</evidence>
<feature type="transmembrane region" description="Helical" evidence="2">
    <location>
        <begin position="141"/>
        <end position="161"/>
    </location>
</feature>
<feature type="transmembrane region" description="Helical" evidence="2">
    <location>
        <begin position="80"/>
        <end position="97"/>
    </location>
</feature>
<protein>
    <recommendedName>
        <fullName evidence="3">Major facilitator superfamily (MFS) profile domain-containing protein</fullName>
    </recommendedName>
</protein>
<dbReference type="GO" id="GO:0016020">
    <property type="term" value="C:membrane"/>
    <property type="evidence" value="ECO:0007669"/>
    <property type="project" value="UniProtKB-SubCell"/>
</dbReference>
<feature type="transmembrane region" description="Helical" evidence="2">
    <location>
        <begin position="335"/>
        <end position="354"/>
    </location>
</feature>
<feature type="transmembrane region" description="Helical" evidence="2">
    <location>
        <begin position="454"/>
        <end position="476"/>
    </location>
</feature>
<feature type="transmembrane region" description="Helical" evidence="2">
    <location>
        <begin position="103"/>
        <end position="121"/>
    </location>
</feature>
<dbReference type="PANTHER" id="PTHR11360:SF316">
    <property type="entry name" value="MONOCARBOXYLATE TRANSPORTER 12-LIKE"/>
    <property type="match status" value="1"/>
</dbReference>
<keyword evidence="2" id="KW-1133">Transmembrane helix</keyword>
<dbReference type="AlphaFoldDB" id="A0A8W8HX89"/>
<reference evidence="4" key="1">
    <citation type="submission" date="2022-08" db="UniProtKB">
        <authorList>
            <consortium name="EnsemblMetazoa"/>
        </authorList>
    </citation>
    <scope>IDENTIFICATION</scope>
    <source>
        <strain evidence="4">05x7-T-G4-1.051#20</strain>
    </source>
</reference>
<evidence type="ECO:0000313" key="4">
    <source>
        <dbReference type="EnsemblMetazoa" id="G1150.2:cds"/>
    </source>
</evidence>
<accession>A0A8W8HX89</accession>
<dbReference type="InterPro" id="IPR050327">
    <property type="entry name" value="Proton-linked_MCT"/>
</dbReference>
<dbReference type="InterPro" id="IPR011701">
    <property type="entry name" value="MFS"/>
</dbReference>
<dbReference type="CDD" id="cd17352">
    <property type="entry name" value="MFS_MCT_SLC16"/>
    <property type="match status" value="1"/>
</dbReference>
<dbReference type="OrthoDB" id="6499973at2759"/>
<dbReference type="InterPro" id="IPR020846">
    <property type="entry name" value="MFS_dom"/>
</dbReference>
<evidence type="ECO:0000259" key="3">
    <source>
        <dbReference type="PROSITE" id="PS50850"/>
    </source>
</evidence>
<feature type="transmembrane region" description="Helical" evidence="2">
    <location>
        <begin position="423"/>
        <end position="442"/>
    </location>
</feature>
<name>A0A8W8HX89_MAGGI</name>